<dbReference type="OrthoDB" id="10553131at2759"/>
<reference evidence="1 2" key="1">
    <citation type="journal article" date="2020" name="ISME J.">
        <title>Uncovering the hidden diversity of litter-decomposition mechanisms in mushroom-forming fungi.</title>
        <authorList>
            <person name="Floudas D."/>
            <person name="Bentzer J."/>
            <person name="Ahren D."/>
            <person name="Johansson T."/>
            <person name="Persson P."/>
            <person name="Tunlid A."/>
        </authorList>
    </citation>
    <scope>NUCLEOTIDE SEQUENCE [LARGE SCALE GENOMIC DNA]</scope>
    <source>
        <strain evidence="1 2">CBS 146.42</strain>
    </source>
</reference>
<dbReference type="AlphaFoldDB" id="A0A8H5D219"/>
<name>A0A8H5D219_9AGAR</name>
<keyword evidence="2" id="KW-1185">Reference proteome</keyword>
<accession>A0A8H5D219</accession>
<evidence type="ECO:0000313" key="1">
    <source>
        <dbReference type="EMBL" id="KAF5350707.1"/>
    </source>
</evidence>
<comment type="caution">
    <text evidence="1">The sequence shown here is derived from an EMBL/GenBank/DDBJ whole genome shotgun (WGS) entry which is preliminary data.</text>
</comment>
<proteinExistence type="predicted"/>
<sequence length="578" mass="66509">MPLNLFRKLCVRSSKSLISTAHPFPSLPAELWYLIASFIPFSEFCAAKLYTLNHSLFSFYLEEKYRKLTLEYVYDNDFMNDRLSKKIGQYQVNLKILSDAVIDLMPSCNRKSPVVPMATRILKLQIRPPNCYFCSSPSSTERVKRRLQARLSQVVEILGPLRPRDATRRALAFREYTVASLSRLNNLTSMKLDWSPPDRSDYQPSSPVNISLLAGLAAAWISSKNTLVNLSLVFRAAYLLDTALPTVELTSLRKFELTISPQYDLFDEEPPLLDDSLTSSRELLIRFLSNHQSTLQTLHLMLPSSRFAEGVLDKIPFLSSLTSLSLSFTLYKNTLVLSSLPRFLQRQSAQLQEFTFRLYTKLDPALLGSWYNPVPANLEWWISQPFVQVDFPQLDKLTLRLDTPFLFSYAAKFATRIRTLSIAYNETSQVETREPARTYLLYSEIRDLLGVLTRTTVPNSLQELAICTKKFTPGLLRLLGHSLPELRTLRIQCRTFDTVDDYNPNLEYDESPLPYTEFSTVVFPDWKLNHIFLSQQYPFQIGAWKAEKEEFCAALLHALPNVKYFNGVTRGEDWMGHW</sequence>
<gene>
    <name evidence="1" type="ORF">D9756_008563</name>
</gene>
<evidence type="ECO:0000313" key="2">
    <source>
        <dbReference type="Proteomes" id="UP000559027"/>
    </source>
</evidence>
<organism evidence="1 2">
    <name type="scientific">Leucocoprinus leucothites</name>
    <dbReference type="NCBI Taxonomy" id="201217"/>
    <lineage>
        <taxon>Eukaryota</taxon>
        <taxon>Fungi</taxon>
        <taxon>Dikarya</taxon>
        <taxon>Basidiomycota</taxon>
        <taxon>Agaricomycotina</taxon>
        <taxon>Agaricomycetes</taxon>
        <taxon>Agaricomycetidae</taxon>
        <taxon>Agaricales</taxon>
        <taxon>Agaricineae</taxon>
        <taxon>Agaricaceae</taxon>
        <taxon>Leucocoprinus</taxon>
    </lineage>
</organism>
<protein>
    <submittedName>
        <fullName evidence="1">Uncharacterized protein</fullName>
    </submittedName>
</protein>
<dbReference type="EMBL" id="JAACJO010000014">
    <property type="protein sequence ID" value="KAF5350707.1"/>
    <property type="molecule type" value="Genomic_DNA"/>
</dbReference>
<dbReference type="Proteomes" id="UP000559027">
    <property type="component" value="Unassembled WGS sequence"/>
</dbReference>